<organism evidence="2 3">
    <name type="scientific">Candidatus Fonsibacter lacus</name>
    <dbReference type="NCBI Taxonomy" id="2576439"/>
    <lineage>
        <taxon>Bacteria</taxon>
        <taxon>Pseudomonadati</taxon>
        <taxon>Pseudomonadota</taxon>
        <taxon>Alphaproteobacteria</taxon>
        <taxon>Candidatus Pelagibacterales</taxon>
        <taxon>Candidatus Pelagibacterales incertae sedis</taxon>
        <taxon>Candidatus Fonsibacter</taxon>
    </lineage>
</organism>
<protein>
    <submittedName>
        <fullName evidence="2">Protoheme IX farnesyltransferase</fullName>
    </submittedName>
</protein>
<name>A0A966M3J8_9PROT</name>
<evidence type="ECO:0000313" key="2">
    <source>
        <dbReference type="EMBL" id="NCU53313.1"/>
    </source>
</evidence>
<evidence type="ECO:0000313" key="3">
    <source>
        <dbReference type="Proteomes" id="UP000747791"/>
    </source>
</evidence>
<reference evidence="2" key="1">
    <citation type="submission" date="2018-10" db="EMBL/GenBank/DDBJ databases">
        <title>Iterative Subtractive Binning of Freshwater Chronoseries Metagenomes Recovers Nearly Complete Genomes from over Four Hundred Novel Species.</title>
        <authorList>
            <person name="Rodriguez-R L.M."/>
            <person name="Tsementzi D."/>
            <person name="Luo C."/>
            <person name="Konstantinidis K.T."/>
        </authorList>
    </citation>
    <scope>NUCLEOTIDE SEQUENCE</scope>
    <source>
        <strain evidence="2">WB8_2A_004</strain>
    </source>
</reference>
<dbReference type="Proteomes" id="UP000747791">
    <property type="component" value="Unassembled WGS sequence"/>
</dbReference>
<keyword evidence="1" id="KW-1133">Transmembrane helix</keyword>
<keyword evidence="1" id="KW-0812">Transmembrane</keyword>
<accession>A0A966M3J8</accession>
<gene>
    <name evidence="2" type="ORF">EBX74_03315</name>
</gene>
<feature type="transmembrane region" description="Helical" evidence="1">
    <location>
        <begin position="21"/>
        <end position="44"/>
    </location>
</feature>
<dbReference type="EMBL" id="RGOB01000094">
    <property type="protein sequence ID" value="NCU53313.1"/>
    <property type="molecule type" value="Genomic_DNA"/>
</dbReference>
<evidence type="ECO:0000256" key="1">
    <source>
        <dbReference type="SAM" id="Phobius"/>
    </source>
</evidence>
<keyword evidence="1" id="KW-0472">Membrane</keyword>
<comment type="caution">
    <text evidence="2">The sequence shown here is derived from an EMBL/GenBank/DDBJ whole genome shotgun (WGS) entry which is preliminary data.</text>
</comment>
<dbReference type="AlphaFoldDB" id="A0A966M3J8"/>
<feature type="non-terminal residue" evidence="2">
    <location>
        <position position="71"/>
    </location>
</feature>
<proteinExistence type="predicted"/>
<feature type="transmembrane region" description="Helical" evidence="1">
    <location>
        <begin position="50"/>
        <end position="70"/>
    </location>
</feature>
<sequence length="71" mass="7781">MYKTTFANYQKSKNILVLKNFYNLMKPRVMSLVVFTAFVGLIISNKQVDFLTSALGLFFVALGAGAAGALN</sequence>